<keyword evidence="2" id="KW-1185">Reference proteome</keyword>
<dbReference type="AlphaFoldDB" id="A0AA36JJ40"/>
<proteinExistence type="predicted"/>
<name>A0AA36JJ40_9DINO</name>
<gene>
    <name evidence="1" type="ORF">EVOR1521_LOCUS28946</name>
</gene>
<dbReference type="Proteomes" id="UP001178507">
    <property type="component" value="Unassembled WGS sequence"/>
</dbReference>
<accession>A0AA36JJ40</accession>
<evidence type="ECO:0000313" key="2">
    <source>
        <dbReference type="Proteomes" id="UP001178507"/>
    </source>
</evidence>
<protein>
    <submittedName>
        <fullName evidence="1">Uncharacterized protein</fullName>
    </submittedName>
</protein>
<sequence length="135" mass="15800">MSTAVYAVHAAQWARNNPRWELSIWKEVQRRLRLFKAPPKADRWSVVYSTMQRQWQEEQAQLLARSSRLQGLRQYAGKLGAWFRSRPITSSSVSGLVMLFTSDLIIQKAVEKKQQIDFRRTAYMSFSVQDKTCTE</sequence>
<comment type="caution">
    <text evidence="1">The sequence shown here is derived from an EMBL/GenBank/DDBJ whole genome shotgun (WGS) entry which is preliminary data.</text>
</comment>
<organism evidence="1 2">
    <name type="scientific">Effrenium voratum</name>
    <dbReference type="NCBI Taxonomy" id="2562239"/>
    <lineage>
        <taxon>Eukaryota</taxon>
        <taxon>Sar</taxon>
        <taxon>Alveolata</taxon>
        <taxon>Dinophyceae</taxon>
        <taxon>Suessiales</taxon>
        <taxon>Symbiodiniaceae</taxon>
        <taxon>Effrenium</taxon>
    </lineage>
</organism>
<reference evidence="1" key="1">
    <citation type="submission" date="2023-08" db="EMBL/GenBank/DDBJ databases">
        <authorList>
            <person name="Chen Y."/>
            <person name="Shah S."/>
            <person name="Dougan E. K."/>
            <person name="Thang M."/>
            <person name="Chan C."/>
        </authorList>
    </citation>
    <scope>NUCLEOTIDE SEQUENCE</scope>
</reference>
<evidence type="ECO:0000313" key="1">
    <source>
        <dbReference type="EMBL" id="CAJ1407177.1"/>
    </source>
</evidence>
<dbReference type="EMBL" id="CAUJNA010003661">
    <property type="protein sequence ID" value="CAJ1407177.1"/>
    <property type="molecule type" value="Genomic_DNA"/>
</dbReference>